<keyword evidence="5 9" id="KW-0812">Transmembrane</keyword>
<evidence type="ECO:0000259" key="10">
    <source>
        <dbReference type="PROSITE" id="PS50850"/>
    </source>
</evidence>
<evidence type="ECO:0000256" key="5">
    <source>
        <dbReference type="ARBA" id="ARBA00022692"/>
    </source>
</evidence>
<organism evidence="11 12">
    <name type="scientific">[Propionibacterium] namnetense SK182B-JCVI</name>
    <dbReference type="NCBI Taxonomy" id="1051006"/>
    <lineage>
        <taxon>Bacteria</taxon>
        <taxon>Bacillati</taxon>
        <taxon>Actinomycetota</taxon>
        <taxon>Actinomycetes</taxon>
        <taxon>Propionibacteriales</taxon>
        <taxon>Propionibacteriaceae</taxon>
        <taxon>Cutibacterium</taxon>
    </lineage>
</organism>
<feature type="transmembrane region" description="Helical" evidence="9">
    <location>
        <begin position="404"/>
        <end position="422"/>
    </location>
</feature>
<evidence type="ECO:0000313" key="11">
    <source>
        <dbReference type="EMBL" id="EGR97037.1"/>
    </source>
</evidence>
<reference evidence="11 12" key="1">
    <citation type="submission" date="2011-07" db="EMBL/GenBank/DDBJ databases">
        <title>Genome Sequence of Propionibacterium acnes SK182B-JCVI.</title>
        <authorList>
            <person name="Durkin A.S."/>
            <person name="Madupu R."/>
            <person name="Hostetler J."/>
            <person name="Radune D."/>
            <person name="Torralba M."/>
            <person name="Methe B."/>
            <person name="Sutton G."/>
            <person name="Strausberg R.L."/>
            <person name="Nelson K.E."/>
        </authorList>
    </citation>
    <scope>NUCLEOTIDE SEQUENCE [LARGE SCALE GENOMIC DNA]</scope>
    <source>
        <strain evidence="11 12">SK182B-JCVI</strain>
    </source>
</reference>
<evidence type="ECO:0000256" key="1">
    <source>
        <dbReference type="ARBA" id="ARBA00004651"/>
    </source>
</evidence>
<keyword evidence="8 9" id="KW-0472">Membrane</keyword>
<feature type="domain" description="Major facilitator superfamily (MFS) profile" evidence="10">
    <location>
        <begin position="14"/>
        <end position="426"/>
    </location>
</feature>
<dbReference type="InterPro" id="IPR020846">
    <property type="entry name" value="MFS_dom"/>
</dbReference>
<evidence type="ECO:0000256" key="8">
    <source>
        <dbReference type="ARBA" id="ARBA00023136"/>
    </source>
</evidence>
<dbReference type="InterPro" id="IPR036259">
    <property type="entry name" value="MFS_trans_sf"/>
</dbReference>
<feature type="transmembrane region" description="Helical" evidence="9">
    <location>
        <begin position="87"/>
        <end position="120"/>
    </location>
</feature>
<feature type="transmembrane region" description="Helical" evidence="9">
    <location>
        <begin position="26"/>
        <end position="44"/>
    </location>
</feature>
<evidence type="ECO:0000256" key="2">
    <source>
        <dbReference type="ARBA" id="ARBA00008240"/>
    </source>
</evidence>
<comment type="subcellular location">
    <subcellularLocation>
        <location evidence="1">Cell membrane</location>
        <topology evidence="1">Multi-pass membrane protein</topology>
    </subcellularLocation>
</comment>
<dbReference type="AlphaFoldDB" id="F9NVD8"/>
<dbReference type="GO" id="GO:0005886">
    <property type="term" value="C:plasma membrane"/>
    <property type="evidence" value="ECO:0007669"/>
    <property type="project" value="UniProtKB-SubCell"/>
</dbReference>
<gene>
    <name evidence="11" type="ORF">HMPREF1162_0764</name>
</gene>
<feature type="transmembrane region" description="Helical" evidence="9">
    <location>
        <begin position="377"/>
        <end position="397"/>
    </location>
</feature>
<dbReference type="GO" id="GO:0015293">
    <property type="term" value="F:symporter activity"/>
    <property type="evidence" value="ECO:0007669"/>
    <property type="project" value="UniProtKB-KW"/>
</dbReference>
<dbReference type="EMBL" id="AFUN01000032">
    <property type="protein sequence ID" value="EGR97037.1"/>
    <property type="molecule type" value="Genomic_DNA"/>
</dbReference>
<protein>
    <submittedName>
        <fullName evidence="11">Transporter, major facilitator family protein</fullName>
    </submittedName>
</protein>
<comment type="caution">
    <text evidence="11">The sequence shown here is derived from an EMBL/GenBank/DDBJ whole genome shotgun (WGS) entry which is preliminary data.</text>
</comment>
<evidence type="ECO:0000256" key="7">
    <source>
        <dbReference type="ARBA" id="ARBA00022989"/>
    </source>
</evidence>
<evidence type="ECO:0000256" key="9">
    <source>
        <dbReference type="SAM" id="Phobius"/>
    </source>
</evidence>
<evidence type="ECO:0000256" key="6">
    <source>
        <dbReference type="ARBA" id="ARBA00022847"/>
    </source>
</evidence>
<dbReference type="eggNOG" id="COG0477">
    <property type="taxonomic scope" value="Bacteria"/>
</dbReference>
<evidence type="ECO:0000256" key="3">
    <source>
        <dbReference type="ARBA" id="ARBA00022448"/>
    </source>
</evidence>
<dbReference type="PATRIC" id="fig|1051006.4.peg.1149"/>
<proteinExistence type="inferred from homology"/>
<dbReference type="SUPFAM" id="SSF103473">
    <property type="entry name" value="MFS general substrate transporter"/>
    <property type="match status" value="1"/>
</dbReference>
<keyword evidence="7 9" id="KW-1133">Transmembrane helix</keyword>
<dbReference type="Pfam" id="PF07690">
    <property type="entry name" value="MFS_1"/>
    <property type="match status" value="1"/>
</dbReference>
<keyword evidence="3" id="KW-0813">Transport</keyword>
<dbReference type="InterPro" id="IPR051084">
    <property type="entry name" value="H+-coupled_symporters"/>
</dbReference>
<dbReference type="PANTHER" id="PTHR43528">
    <property type="entry name" value="ALPHA-KETOGLUTARATE PERMEASE"/>
    <property type="match status" value="1"/>
</dbReference>
<evidence type="ECO:0000313" key="12">
    <source>
        <dbReference type="Proteomes" id="UP000007832"/>
    </source>
</evidence>
<dbReference type="PROSITE" id="PS50850">
    <property type="entry name" value="MFS"/>
    <property type="match status" value="1"/>
</dbReference>
<feature type="transmembrane region" description="Helical" evidence="9">
    <location>
        <begin position="56"/>
        <end position="75"/>
    </location>
</feature>
<feature type="transmembrane region" description="Helical" evidence="9">
    <location>
        <begin position="243"/>
        <end position="261"/>
    </location>
</feature>
<feature type="transmembrane region" description="Helical" evidence="9">
    <location>
        <begin position="309"/>
        <end position="328"/>
    </location>
</feature>
<dbReference type="STRING" id="1574624.GCA_001642025_00091"/>
<dbReference type="PROSITE" id="PS00216">
    <property type="entry name" value="SUGAR_TRANSPORT_1"/>
    <property type="match status" value="1"/>
</dbReference>
<dbReference type="Proteomes" id="UP000007832">
    <property type="component" value="Unassembled WGS sequence"/>
</dbReference>
<accession>F9NVD8</accession>
<name>F9NVD8_9ACTN</name>
<dbReference type="InterPro" id="IPR005829">
    <property type="entry name" value="Sugar_transporter_CS"/>
</dbReference>
<comment type="similarity">
    <text evidence="2">Belongs to the major facilitator superfamily. Metabolite:H+ Symporter (MHS) family (TC 2.A.1.6) family.</text>
</comment>
<keyword evidence="6" id="KW-0769">Symport</keyword>
<dbReference type="PANTHER" id="PTHR43528:SF1">
    <property type="entry name" value="ALPHA-KETOGLUTARATE PERMEASE"/>
    <property type="match status" value="1"/>
</dbReference>
<evidence type="ECO:0000256" key="4">
    <source>
        <dbReference type="ARBA" id="ARBA00022475"/>
    </source>
</evidence>
<sequence length="433" mass="46350">MLMSEDHSGVVRKVVVASFLGNFVEWFDYATYSYLAVTISRVFFPQGTSRGALIQTFAIFALSFLLRPIGAVLWGCWGDKYGRRWSLSVSILMMAVASFLIGCLPSFAVAGAFAPIGLLVCRMVQGFSASGEYAGAATFLAEYAPAGRRGCYVSIVPASTAAGLVMGSLSAAMIEGCLPQGAVEAWGWRLPFLAAGPLGLWARHVWLELEDSPVYQELSEAETGTSVGLRPLKMLLCGHQRSLVVSIGVASLNAVGFYLVLTYLPTYLSNELGFNSRESFLSVNISLLFYLLAIFAMGWLSDRIGRKRMLVAASVGFVLFSAPLFMVMGTGQLWKACLAEGALCLFLTANDGTMASYLAESFPTELRYTGFAVSQNLANAVFGGTASAVCTWVIGVSGSRLAPAWYLAAVSLLSLCAMVASHEHTGRDLSEVA</sequence>
<feature type="transmembrane region" description="Helical" evidence="9">
    <location>
        <begin position="281"/>
        <end position="300"/>
    </location>
</feature>
<dbReference type="Gene3D" id="1.20.1250.20">
    <property type="entry name" value="MFS general substrate transporter like domains"/>
    <property type="match status" value="2"/>
</dbReference>
<keyword evidence="4" id="KW-1003">Cell membrane</keyword>
<dbReference type="InterPro" id="IPR011701">
    <property type="entry name" value="MFS"/>
</dbReference>